<comment type="similarity">
    <text evidence="2">Belongs to the PC-esterase family. TBL subfamily.</text>
</comment>
<keyword evidence="5 7" id="KW-1133">Transmembrane helix</keyword>
<dbReference type="GeneID" id="116197662"/>
<dbReference type="InterPro" id="IPR029962">
    <property type="entry name" value="TBL"/>
</dbReference>
<evidence type="ECO:0000259" key="9">
    <source>
        <dbReference type="Pfam" id="PF14416"/>
    </source>
</evidence>
<dbReference type="Proteomes" id="UP000515151">
    <property type="component" value="Chromosome 2"/>
</dbReference>
<accession>A0A218WGU6</accession>
<dbReference type="OrthoDB" id="630188at2759"/>
<dbReference type="Proteomes" id="UP000197138">
    <property type="component" value="Unassembled WGS sequence"/>
</dbReference>
<keyword evidence="3 7" id="KW-0812">Transmembrane</keyword>
<reference evidence="13" key="4">
    <citation type="submission" date="2025-04" db="UniProtKB">
        <authorList>
            <consortium name="RefSeq"/>
        </authorList>
    </citation>
    <scope>IDENTIFICATION</scope>
    <source>
        <tissue evidence="13">Leaf</tissue>
    </source>
</reference>
<evidence type="ECO:0000256" key="4">
    <source>
        <dbReference type="ARBA" id="ARBA00022968"/>
    </source>
</evidence>
<evidence type="ECO:0000313" key="13">
    <source>
        <dbReference type="RefSeq" id="XP_031383716.1"/>
    </source>
</evidence>
<keyword evidence="12" id="KW-1185">Reference proteome</keyword>
<dbReference type="PANTHER" id="PTHR32285">
    <property type="entry name" value="PROTEIN TRICHOME BIREFRINGENCE-LIKE 9-RELATED"/>
    <property type="match status" value="1"/>
</dbReference>
<evidence type="ECO:0000256" key="1">
    <source>
        <dbReference type="ARBA" id="ARBA00004167"/>
    </source>
</evidence>
<reference evidence="11" key="1">
    <citation type="journal article" date="2017" name="Plant J.">
        <title>The pomegranate (Punica granatum L.) genome and the genomics of punicalagin biosynthesis.</title>
        <authorList>
            <person name="Qin G."/>
            <person name="Xu C."/>
            <person name="Ming R."/>
            <person name="Tang H."/>
            <person name="Guyot R."/>
            <person name="Kramer E.M."/>
            <person name="Hu Y."/>
            <person name="Yi X."/>
            <person name="Qi Y."/>
            <person name="Xu X."/>
            <person name="Gao Z."/>
            <person name="Pan H."/>
            <person name="Jian J."/>
            <person name="Tian Y."/>
            <person name="Yue Z."/>
            <person name="Xu Y."/>
        </authorList>
    </citation>
    <scope>NUCLEOTIDE SEQUENCE [LARGE SCALE GENOMIC DNA]</scope>
    <source>
        <strain evidence="11">cv. Dabenzi</strain>
    </source>
</reference>
<sequence>MMASSVFQDKYQGSKKDRLCSFNLAALPPFLFFSLLLATILTLFILYSPSIPPLGLTPNPHPHRLHKDEADDCDLFVGRWVPDLRGPSYTNSSCRTIPESKNCFLQGRPDRDFLSWRWKPERCELPRFDPKVFLETVRGKTMAFIGDSVARNQMESLLCLLSQEETPVDVYKDSEDRFRTWRFADHDFTLKILWSKFLVMGWETAINGTFSGSFELHIDRVDETWASELPGIDYAIISTAHWFFRKIYVYDGSNLTGCVYCSEPNVTSFGPEHALRLALRSSLNHIACCESCKVGLVTLLRTFSPAHFENGTWNTGGMCSRTGPYAEGEIGLQESNEWHFRNIQVEELVRVALAGDRRRQRFGVLDVTRAMLMRPDGHPGKFWGNKWMRGYNDCVHWCLPGPIDVWNEFLMSYLRKLRRSSR</sequence>
<keyword evidence="4" id="KW-0735">Signal-anchor</keyword>
<dbReference type="GO" id="GO:0016020">
    <property type="term" value="C:membrane"/>
    <property type="evidence" value="ECO:0007669"/>
    <property type="project" value="UniProtKB-SubCell"/>
</dbReference>
<dbReference type="Pfam" id="PF14416">
    <property type="entry name" value="PMR5N"/>
    <property type="match status" value="1"/>
</dbReference>
<evidence type="ECO:0000256" key="7">
    <source>
        <dbReference type="SAM" id="Phobius"/>
    </source>
</evidence>
<dbReference type="EMBL" id="MTKT01004399">
    <property type="protein sequence ID" value="OWM71570.1"/>
    <property type="molecule type" value="Genomic_DNA"/>
</dbReference>
<feature type="domain" description="Trichome birefringence-like C-terminal" evidence="8">
    <location>
        <begin position="125"/>
        <end position="412"/>
    </location>
</feature>
<evidence type="ECO:0000256" key="3">
    <source>
        <dbReference type="ARBA" id="ARBA00022692"/>
    </source>
</evidence>
<dbReference type="AlphaFoldDB" id="A0A218WGU6"/>
<gene>
    <name evidence="13" type="primary">LOC116197662</name>
    <name evidence="10" type="ORF">CDL15_Pgr005757</name>
</gene>
<keyword evidence="6 7" id="KW-0472">Membrane</keyword>
<name>A0A218WGU6_PUNGR</name>
<evidence type="ECO:0000256" key="2">
    <source>
        <dbReference type="ARBA" id="ARBA00007727"/>
    </source>
</evidence>
<dbReference type="RefSeq" id="XP_031383716.1">
    <property type="nucleotide sequence ID" value="XM_031527856.1"/>
</dbReference>
<proteinExistence type="inferred from homology"/>
<comment type="subcellular location">
    <subcellularLocation>
        <location evidence="1">Membrane</location>
        <topology evidence="1">Single-pass membrane protein</topology>
    </subcellularLocation>
</comment>
<reference evidence="12" key="3">
    <citation type="journal article" date="2020" name="Plant Biotechnol. J.">
        <title>The pomegranate (Punica granatum L.) draft genome dissects genetic divergence between soft- and hard-seeded cultivars.</title>
        <authorList>
            <person name="Luo X."/>
            <person name="Li H."/>
            <person name="Wu Z."/>
            <person name="Yao W."/>
            <person name="Zhao P."/>
            <person name="Cao D."/>
            <person name="Yu H."/>
            <person name="Li K."/>
            <person name="Poudel K."/>
            <person name="Zhao D."/>
            <person name="Zhang F."/>
            <person name="Xia X."/>
            <person name="Chen L."/>
            <person name="Wang Q."/>
            <person name="Jing D."/>
            <person name="Cao S."/>
        </authorList>
    </citation>
    <scope>NUCLEOTIDE SEQUENCE [LARGE SCALE GENOMIC DNA]</scope>
</reference>
<organism evidence="10 11">
    <name type="scientific">Punica granatum</name>
    <name type="common">Pomegranate</name>
    <dbReference type="NCBI Taxonomy" id="22663"/>
    <lineage>
        <taxon>Eukaryota</taxon>
        <taxon>Viridiplantae</taxon>
        <taxon>Streptophyta</taxon>
        <taxon>Embryophyta</taxon>
        <taxon>Tracheophyta</taxon>
        <taxon>Spermatophyta</taxon>
        <taxon>Magnoliopsida</taxon>
        <taxon>eudicotyledons</taxon>
        <taxon>Gunneridae</taxon>
        <taxon>Pentapetalae</taxon>
        <taxon>rosids</taxon>
        <taxon>malvids</taxon>
        <taxon>Myrtales</taxon>
        <taxon>Lythraceae</taxon>
        <taxon>Punica</taxon>
    </lineage>
</organism>
<protein>
    <submittedName>
        <fullName evidence="13">Protein ALTERED XYLOGLUCAN 4-like</fullName>
    </submittedName>
</protein>
<evidence type="ECO:0000313" key="10">
    <source>
        <dbReference type="EMBL" id="OWM71570.1"/>
    </source>
</evidence>
<dbReference type="Pfam" id="PF13839">
    <property type="entry name" value="PC-Esterase"/>
    <property type="match status" value="1"/>
</dbReference>
<feature type="transmembrane region" description="Helical" evidence="7">
    <location>
        <begin position="21"/>
        <end position="47"/>
    </location>
</feature>
<evidence type="ECO:0000259" key="8">
    <source>
        <dbReference type="Pfam" id="PF13839"/>
    </source>
</evidence>
<feature type="domain" description="Trichome birefringence-like N-terminal" evidence="9">
    <location>
        <begin position="72"/>
        <end position="124"/>
    </location>
</feature>
<dbReference type="PANTHER" id="PTHR32285:SF28">
    <property type="entry name" value="XYLOGLUCAN O-ACETYLTRANSFERASE 2"/>
    <property type="match status" value="1"/>
</dbReference>
<dbReference type="GO" id="GO:0005794">
    <property type="term" value="C:Golgi apparatus"/>
    <property type="evidence" value="ECO:0007669"/>
    <property type="project" value="TreeGrafter"/>
</dbReference>
<evidence type="ECO:0000256" key="6">
    <source>
        <dbReference type="ARBA" id="ARBA00023136"/>
    </source>
</evidence>
<evidence type="ECO:0000313" key="11">
    <source>
        <dbReference type="Proteomes" id="UP000197138"/>
    </source>
</evidence>
<dbReference type="InterPro" id="IPR026057">
    <property type="entry name" value="TBL_C"/>
</dbReference>
<reference evidence="10" key="2">
    <citation type="submission" date="2017-06" db="EMBL/GenBank/DDBJ databases">
        <title>The pomegranate genome and the genomics of punicalagin biosynthesis.</title>
        <authorList>
            <person name="Xu C."/>
        </authorList>
    </citation>
    <scope>NUCLEOTIDE SEQUENCE [LARGE SCALE GENOMIC DNA]</scope>
    <source>
        <tissue evidence="10">Fresh leaf</tissue>
    </source>
</reference>
<evidence type="ECO:0000256" key="5">
    <source>
        <dbReference type="ARBA" id="ARBA00022989"/>
    </source>
</evidence>
<evidence type="ECO:0000313" key="12">
    <source>
        <dbReference type="Proteomes" id="UP000515151"/>
    </source>
</evidence>
<dbReference type="GO" id="GO:0016413">
    <property type="term" value="F:O-acetyltransferase activity"/>
    <property type="evidence" value="ECO:0007669"/>
    <property type="project" value="InterPro"/>
</dbReference>
<dbReference type="InterPro" id="IPR025846">
    <property type="entry name" value="TBL_N"/>
</dbReference>